<dbReference type="AlphaFoldDB" id="X6NUJ5"/>
<feature type="compositionally biased region" description="Basic and acidic residues" evidence="1">
    <location>
        <begin position="452"/>
        <end position="466"/>
    </location>
</feature>
<feature type="compositionally biased region" description="Basic and acidic residues" evidence="1">
    <location>
        <begin position="399"/>
        <end position="417"/>
    </location>
</feature>
<accession>X6NUJ5</accession>
<feature type="transmembrane region" description="Helical" evidence="2">
    <location>
        <begin position="198"/>
        <end position="218"/>
    </location>
</feature>
<feature type="transmembrane region" description="Helical" evidence="2">
    <location>
        <begin position="151"/>
        <end position="178"/>
    </location>
</feature>
<feature type="region of interest" description="Disordered" evidence="1">
    <location>
        <begin position="237"/>
        <end position="484"/>
    </location>
</feature>
<name>X6NUJ5_RETFI</name>
<organism evidence="3 4">
    <name type="scientific">Reticulomyxa filosa</name>
    <dbReference type="NCBI Taxonomy" id="46433"/>
    <lineage>
        <taxon>Eukaryota</taxon>
        <taxon>Sar</taxon>
        <taxon>Rhizaria</taxon>
        <taxon>Retaria</taxon>
        <taxon>Foraminifera</taxon>
        <taxon>Monothalamids</taxon>
        <taxon>Reticulomyxidae</taxon>
        <taxon>Reticulomyxa</taxon>
    </lineage>
</organism>
<feature type="compositionally biased region" description="Polar residues" evidence="1">
    <location>
        <begin position="467"/>
        <end position="480"/>
    </location>
</feature>
<feature type="compositionally biased region" description="Basic and acidic residues" evidence="1">
    <location>
        <begin position="305"/>
        <end position="325"/>
    </location>
</feature>
<feature type="compositionally biased region" description="Polar residues" evidence="1">
    <location>
        <begin position="388"/>
        <end position="398"/>
    </location>
</feature>
<evidence type="ECO:0000313" key="3">
    <source>
        <dbReference type="EMBL" id="ETO28922.1"/>
    </source>
</evidence>
<feature type="compositionally biased region" description="Basic and acidic residues" evidence="1">
    <location>
        <begin position="261"/>
        <end position="293"/>
    </location>
</feature>
<keyword evidence="2" id="KW-1133">Transmembrane helix</keyword>
<gene>
    <name evidence="3" type="ORF">RFI_08203</name>
</gene>
<dbReference type="EMBL" id="ASPP01006385">
    <property type="protein sequence ID" value="ETO28922.1"/>
    <property type="molecule type" value="Genomic_DNA"/>
</dbReference>
<feature type="compositionally biased region" description="Polar residues" evidence="1">
    <location>
        <begin position="243"/>
        <end position="260"/>
    </location>
</feature>
<evidence type="ECO:0000256" key="1">
    <source>
        <dbReference type="SAM" id="MobiDB-lite"/>
    </source>
</evidence>
<feature type="compositionally biased region" description="Basic residues" evidence="1">
    <location>
        <begin position="326"/>
        <end position="338"/>
    </location>
</feature>
<keyword evidence="2" id="KW-0472">Membrane</keyword>
<sequence>MTHFSPNTLNKFSVQKGIYCSGAEHYFDINIHNPFNLNQNNFAHVEKYNKKKLRKYYLIPQYFCVLKDGKNKSIDPQMPSKRGNLKRGRFHSFHKLKDNEHYSNSQSSFQFNSSPSANQSENNFLNLKWTPMDLSHEANHRGVDTRLDFQLFGLNGFGTSTVLVVVVFLVFGSVYTWFVAKSIDDRLQIFMVFFTAKARVSVCSLHFFLLLCICIRGIETQWSTNEKESSCEVSAKMNDGKNIDTNNKNSASDNDNTQNANKDKNKENEGKPRTPKETNRTEEKSDKFEKQPNDNEIESDSTLAFEKEKEKEKEKDELQKVDLKKKSGQIKNKKKSPMKKLTSKDEYENDNTNGKDKHVQMANENGNTKQKQGKKDQKKRKKPCPLQKNWSANPQNEDNSNRDQDKEKYKEKEETVIKDVIQTDMRSSVGSQRKRHHKKRENKSMILTSSDETDKDKDKQQTRDNSDVCNNRRNSSNATNKRSKIRIRQSTTTIHTNHRRVLSLDGIDNTTHSVHMSPLSVHCVSVRNTLQTLTVSTLQSSQTPNTNELGEEQLSQKMDETCSVHSISNLQIDIHGNSVVSALNLSSFQKKINDEFERSTKASNSKQNEARQH</sequence>
<evidence type="ECO:0000313" key="4">
    <source>
        <dbReference type="Proteomes" id="UP000023152"/>
    </source>
</evidence>
<comment type="caution">
    <text evidence="3">The sequence shown here is derived from an EMBL/GenBank/DDBJ whole genome shotgun (WGS) entry which is preliminary data.</text>
</comment>
<evidence type="ECO:0000256" key="2">
    <source>
        <dbReference type="SAM" id="Phobius"/>
    </source>
</evidence>
<proteinExistence type="predicted"/>
<keyword evidence="2" id="KW-0812">Transmembrane</keyword>
<dbReference type="Proteomes" id="UP000023152">
    <property type="component" value="Unassembled WGS sequence"/>
</dbReference>
<feature type="compositionally biased region" description="Basic residues" evidence="1">
    <location>
        <begin position="432"/>
        <end position="441"/>
    </location>
</feature>
<keyword evidence="4" id="KW-1185">Reference proteome</keyword>
<protein>
    <submittedName>
        <fullName evidence="3">PHD zinc finger-containing protein</fullName>
    </submittedName>
</protein>
<reference evidence="3 4" key="1">
    <citation type="journal article" date="2013" name="Curr. Biol.">
        <title>The Genome of the Foraminiferan Reticulomyxa filosa.</title>
        <authorList>
            <person name="Glockner G."/>
            <person name="Hulsmann N."/>
            <person name="Schleicher M."/>
            <person name="Noegel A.A."/>
            <person name="Eichinger L."/>
            <person name="Gallinger C."/>
            <person name="Pawlowski J."/>
            <person name="Sierra R."/>
            <person name="Euteneuer U."/>
            <person name="Pillet L."/>
            <person name="Moustafa A."/>
            <person name="Platzer M."/>
            <person name="Groth M."/>
            <person name="Szafranski K."/>
            <person name="Schliwa M."/>
        </authorList>
    </citation>
    <scope>NUCLEOTIDE SEQUENCE [LARGE SCALE GENOMIC DNA]</scope>
</reference>